<comment type="subcellular location">
    <subcellularLocation>
        <location evidence="9">Cytoplasm</location>
    </subcellularLocation>
</comment>
<dbReference type="PANTHER" id="PTHR42684">
    <property type="entry name" value="ADENOSYLMETHIONINE-8-AMINO-7-OXONONANOATE AMINOTRANSFERASE"/>
    <property type="match status" value="1"/>
</dbReference>
<feature type="binding site" evidence="9">
    <location>
        <position position="301"/>
    </location>
    <ligand>
        <name>pyridoxal 5'-phosphate</name>
        <dbReference type="ChEBI" id="CHEBI:597326"/>
    </ligand>
</feature>
<keyword evidence="7 9" id="KW-0663">Pyridoxal phosphate</keyword>
<comment type="similarity">
    <text evidence="9">Belongs to the class-III pyridoxal-phosphate-dependent aminotransferase family. BioA subfamily.</text>
</comment>
<dbReference type="InterPro" id="IPR049704">
    <property type="entry name" value="Aminotrans_3_PPA_site"/>
</dbReference>
<keyword evidence="5 9" id="KW-0949">S-adenosyl-L-methionine</keyword>
<comment type="catalytic activity">
    <reaction evidence="8 9">
        <text>(8S)-8-amino-7-oxononanoate + S-adenosyl-L-methionine = S-adenosyl-4-methylsulfanyl-2-oxobutanoate + (7R,8S)-7,8-diammoniononanoate</text>
        <dbReference type="Rhea" id="RHEA:16861"/>
        <dbReference type="ChEBI" id="CHEBI:16490"/>
        <dbReference type="ChEBI" id="CHEBI:59789"/>
        <dbReference type="ChEBI" id="CHEBI:149468"/>
        <dbReference type="ChEBI" id="CHEBI:149469"/>
        <dbReference type="EC" id="2.6.1.62"/>
    </reaction>
</comment>
<feature type="binding site" evidence="9">
    <location>
        <begin position="365"/>
        <end position="366"/>
    </location>
    <ligand>
        <name>pyridoxal 5'-phosphate</name>
        <dbReference type="ChEBI" id="CHEBI:597326"/>
    </ligand>
</feature>
<proteinExistence type="inferred from homology"/>
<comment type="pathway">
    <text evidence="2 9">Cofactor biosynthesis; biotin biosynthesis; 7,8-diaminononanoate from 8-amino-7-oxononanoate (SAM route): step 1/1.</text>
</comment>
<sequence>MQKTNHDPAMLAEAGVDEARHWRQRDLAVLWHPCTQMREHLHGGTGAQDGDGLLPLLPVARGDGPWLVGRDGRRYLDAVSSWWTNLFGHAEPRIAAAIAEQALTLEHVILAGCSHAPAVELAERLLAIAPCGDSPASGERASPTGVAPGKTALGKVFYADNGSAGVEVALKMAFHWFRNRGIEGRHKFIALEGGYHGETLGALAVGDIPLYRRVYAPLLAEALFAPSPDAYLCEPGESAADRARRAADALRGLLERHAGEVCALILEPRLQCAGGMRMHDPLYLKLARELCDRHGVFLVADEIAVGFGRTGTMFACEQAGVVPDFLCLSKGLTGGSLPLAAVLTTDTVYEGFLDESREKAFLHSHSYTGNPLACAAALATLRIFEQDDVIARNRVTAARMAALAEPLREHRHVADVRQAGMVIAFELTRDGNKATPFDPSMRVGLHAYRAAMANGGRGDGVLLRPLGDVLYWMPPYCIDEEALDLLATTTVAAIDAATAGAGA</sequence>
<evidence type="ECO:0000313" key="11">
    <source>
        <dbReference type="Proteomes" id="UP001430796"/>
    </source>
</evidence>
<dbReference type="InterPro" id="IPR015421">
    <property type="entry name" value="PyrdxlP-dep_Trfase_major"/>
</dbReference>
<feature type="binding site" evidence="9">
    <location>
        <position position="195"/>
    </location>
    <ligand>
        <name>substrate</name>
    </ligand>
</feature>
<evidence type="ECO:0000256" key="3">
    <source>
        <dbReference type="ARBA" id="ARBA00022576"/>
    </source>
</evidence>
<keyword evidence="9" id="KW-0963">Cytoplasm</keyword>
<dbReference type="InterPro" id="IPR015424">
    <property type="entry name" value="PyrdxlP-dep_Trfase"/>
</dbReference>
<comment type="cofactor">
    <cofactor evidence="1 9">
        <name>pyridoxal 5'-phosphate</name>
        <dbReference type="ChEBI" id="CHEBI:597326"/>
    </cofactor>
</comment>
<dbReference type="EMBL" id="JAKJPO010000004">
    <property type="protein sequence ID" value="MCF7221953.1"/>
    <property type="molecule type" value="Genomic_DNA"/>
</dbReference>
<dbReference type="EC" id="2.6.1.62" evidence="9"/>
<dbReference type="InterPro" id="IPR005815">
    <property type="entry name" value="BioA"/>
</dbReference>
<gene>
    <name evidence="9 10" type="primary">bioA</name>
    <name evidence="10" type="ORF">L3V18_09170</name>
</gene>
<feature type="binding site" evidence="9">
    <location>
        <position position="330"/>
    </location>
    <ligand>
        <name>substrate</name>
    </ligand>
</feature>
<dbReference type="NCBIfam" id="TIGR00508">
    <property type="entry name" value="bioA"/>
    <property type="match status" value="1"/>
</dbReference>
<evidence type="ECO:0000313" key="10">
    <source>
        <dbReference type="EMBL" id="MCF7221953.1"/>
    </source>
</evidence>
<dbReference type="SUPFAM" id="SSF53383">
    <property type="entry name" value="PLP-dependent transferases"/>
    <property type="match status" value="1"/>
</dbReference>
<evidence type="ECO:0000256" key="6">
    <source>
        <dbReference type="ARBA" id="ARBA00022756"/>
    </source>
</evidence>
<feature type="binding site" evidence="9">
    <location>
        <begin position="162"/>
        <end position="163"/>
    </location>
    <ligand>
        <name>pyridoxal 5'-phosphate</name>
        <dbReference type="ChEBI" id="CHEBI:597326"/>
    </ligand>
</feature>
<dbReference type="PROSITE" id="PS00600">
    <property type="entry name" value="AA_TRANSFER_CLASS_3"/>
    <property type="match status" value="1"/>
</dbReference>
<dbReference type="RefSeq" id="WP_237054380.1">
    <property type="nucleotide sequence ID" value="NZ_JAKJPO010000004.1"/>
</dbReference>
<feature type="binding site" evidence="9">
    <location>
        <position position="82"/>
    </location>
    <ligand>
        <name>substrate</name>
    </ligand>
</feature>
<dbReference type="Gene3D" id="3.40.640.10">
    <property type="entry name" value="Type I PLP-dependent aspartate aminotransferase-like (Major domain)"/>
    <property type="match status" value="1"/>
</dbReference>
<organism evidence="10 11">
    <name type="scientific">Marilutibacter chinensis</name>
    <dbReference type="NCBI Taxonomy" id="2912247"/>
    <lineage>
        <taxon>Bacteria</taxon>
        <taxon>Pseudomonadati</taxon>
        <taxon>Pseudomonadota</taxon>
        <taxon>Gammaproteobacteria</taxon>
        <taxon>Lysobacterales</taxon>
        <taxon>Lysobacteraceae</taxon>
        <taxon>Marilutibacter</taxon>
    </lineage>
</organism>
<evidence type="ECO:0000256" key="9">
    <source>
        <dbReference type="HAMAP-Rule" id="MF_00834"/>
    </source>
</evidence>
<feature type="binding site" evidence="9">
    <location>
        <position position="464"/>
    </location>
    <ligand>
        <name>substrate</name>
    </ligand>
</feature>
<evidence type="ECO:0000256" key="7">
    <source>
        <dbReference type="ARBA" id="ARBA00022898"/>
    </source>
</evidence>
<keyword evidence="11" id="KW-1185">Reference proteome</keyword>
<dbReference type="GO" id="GO:0004015">
    <property type="term" value="F:adenosylmethionine-8-amino-7-oxononanoate transaminase activity"/>
    <property type="evidence" value="ECO:0007669"/>
    <property type="project" value="UniProtKB-EC"/>
</dbReference>
<dbReference type="CDD" id="cd00610">
    <property type="entry name" value="OAT_like"/>
    <property type="match status" value="1"/>
</dbReference>
<evidence type="ECO:0000256" key="1">
    <source>
        <dbReference type="ARBA" id="ARBA00001933"/>
    </source>
</evidence>
<dbReference type="Pfam" id="PF00202">
    <property type="entry name" value="Aminotran_3"/>
    <property type="match status" value="1"/>
</dbReference>
<evidence type="ECO:0000256" key="8">
    <source>
        <dbReference type="ARBA" id="ARBA00048449"/>
    </source>
</evidence>
<feature type="modified residue" description="N6-(pyridoxal phosphate)lysine" evidence="9">
    <location>
        <position position="330"/>
    </location>
</feature>
<keyword evidence="4 9" id="KW-0808">Transferase</keyword>
<dbReference type="NCBIfam" id="NF004624">
    <property type="entry name" value="PRK05964.1"/>
    <property type="match status" value="1"/>
</dbReference>
<comment type="caution">
    <text evidence="10">The sequence shown here is derived from an EMBL/GenBank/DDBJ whole genome shotgun (WGS) entry which is preliminary data.</text>
</comment>
<keyword evidence="6 9" id="KW-0093">Biotin biosynthesis</keyword>
<evidence type="ECO:0000256" key="2">
    <source>
        <dbReference type="ARBA" id="ARBA00005063"/>
    </source>
</evidence>
<reference evidence="10" key="2">
    <citation type="submission" date="2022-01" db="EMBL/GenBank/DDBJ databases">
        <authorList>
            <person name="Zhou L.Y."/>
        </authorList>
    </citation>
    <scope>NUCLEOTIDE SEQUENCE</scope>
    <source>
        <strain evidence="10">TLK-CK17</strain>
    </source>
</reference>
<comment type="function">
    <text evidence="9">Catalyzes the transfer of the alpha-amino group from S-adenosyl-L-methionine (SAM) to 7-keto-8-aminopelargonic acid (KAPA) to form 7,8-diaminopelargonic acid (DAPA). It is the only aminotransferase known to utilize SAM as an amino donor.</text>
</comment>
<dbReference type="InterPro" id="IPR005814">
    <property type="entry name" value="Aminotrans_3"/>
</dbReference>
<reference evidence="10" key="1">
    <citation type="submission" date="2022-01" db="EMBL/GenBank/DDBJ databases">
        <title>Lysobacter chinensis sp. nov., a bacterium isolated from cow dung compost.</title>
        <authorList>
            <person name="Liu Y."/>
        </authorList>
    </citation>
    <scope>NUCLEOTIDE SEQUENCE</scope>
    <source>
        <strain evidence="10">TLK-CK17</strain>
    </source>
</reference>
<accession>A0ABS9HTC6</accession>
<dbReference type="Gene3D" id="3.90.1150.10">
    <property type="entry name" value="Aspartate Aminotransferase, domain 1"/>
    <property type="match status" value="1"/>
</dbReference>
<feature type="binding site" evidence="9">
    <location>
        <position position="364"/>
    </location>
    <ligand>
        <name>substrate</name>
    </ligand>
</feature>
<evidence type="ECO:0000256" key="4">
    <source>
        <dbReference type="ARBA" id="ARBA00022679"/>
    </source>
</evidence>
<keyword evidence="3 9" id="KW-0032">Aminotransferase</keyword>
<evidence type="ECO:0000256" key="5">
    <source>
        <dbReference type="ARBA" id="ARBA00022691"/>
    </source>
</evidence>
<protein>
    <recommendedName>
        <fullName evidence="9">Adenosylmethionine-8-amino-7-oxononanoate aminotransferase</fullName>
        <ecNumber evidence="9">2.6.1.62</ecNumber>
    </recommendedName>
    <alternativeName>
        <fullName evidence="9">7,8-diamino-pelargonic acid aminotransferase</fullName>
        <shortName evidence="9">DAPA AT</shortName>
        <shortName evidence="9">DAPA aminotransferase</shortName>
    </alternativeName>
    <alternativeName>
        <fullName evidence="9">7,8-diaminononanoate synthase</fullName>
        <shortName evidence="9">DANS</shortName>
    </alternativeName>
    <alternativeName>
        <fullName evidence="9">Diaminopelargonic acid synthase</fullName>
    </alternativeName>
</protein>
<dbReference type="HAMAP" id="MF_00834">
    <property type="entry name" value="BioA"/>
    <property type="match status" value="1"/>
</dbReference>
<dbReference type="InterPro" id="IPR015422">
    <property type="entry name" value="PyrdxlP-dep_Trfase_small"/>
</dbReference>
<dbReference type="Proteomes" id="UP001430796">
    <property type="component" value="Unassembled WGS sequence"/>
</dbReference>
<name>A0ABS9HTC6_9GAMM</name>
<comment type="subunit">
    <text evidence="9">Homodimer.</text>
</comment>
<dbReference type="PANTHER" id="PTHR42684:SF17">
    <property type="entry name" value="ADENOSYLMETHIONINE-8-AMINO-7-OXONONANOATE AMINOTRANSFERASE"/>
    <property type="match status" value="1"/>
</dbReference>
<feature type="site" description="Participates in the substrate recognition with KAPA and in a stacking interaction with the adenine ring of SAM" evidence="9">
    <location>
        <position position="34"/>
    </location>
</feature>